<dbReference type="SUPFAM" id="SSF56672">
    <property type="entry name" value="DNA/RNA polymerases"/>
    <property type="match status" value="1"/>
</dbReference>
<comment type="caution">
    <text evidence="4">The sequence shown here is derived from an EMBL/GenBank/DDBJ whole genome shotgun (WGS) entry which is preliminary data.</text>
</comment>
<evidence type="ECO:0000256" key="1">
    <source>
        <dbReference type="SAM" id="MobiDB-lite"/>
    </source>
</evidence>
<dbReference type="Pfam" id="PF24626">
    <property type="entry name" value="SH3_Tf2-1"/>
    <property type="match status" value="1"/>
</dbReference>
<gene>
    <name evidence="4" type="ORF">KY290_012942</name>
</gene>
<feature type="compositionally biased region" description="Acidic residues" evidence="1">
    <location>
        <begin position="352"/>
        <end position="366"/>
    </location>
</feature>
<dbReference type="Proteomes" id="UP000826656">
    <property type="component" value="Unassembled WGS sequence"/>
</dbReference>
<keyword evidence="5" id="KW-1185">Reference proteome</keyword>
<feature type="domain" description="Tf2-1-like SH3-like" evidence="3">
    <location>
        <begin position="588"/>
        <end position="649"/>
    </location>
</feature>
<feature type="compositionally biased region" description="Polar residues" evidence="1">
    <location>
        <begin position="332"/>
        <end position="343"/>
    </location>
</feature>
<reference evidence="4 5" key="1">
    <citation type="journal article" date="2021" name="bioRxiv">
        <title>Chromosome-scale and haplotype-resolved genome assembly of a tetraploid potato cultivar.</title>
        <authorList>
            <person name="Sun H."/>
            <person name="Jiao W.-B."/>
            <person name="Krause K."/>
            <person name="Campoy J.A."/>
            <person name="Goel M."/>
            <person name="Folz-Donahue K."/>
            <person name="Kukat C."/>
            <person name="Huettel B."/>
            <person name="Schneeberger K."/>
        </authorList>
    </citation>
    <scope>NUCLEOTIDE SEQUENCE [LARGE SCALE GENOMIC DNA]</scope>
    <source>
        <strain evidence="4">SolTubOtavaFocal</strain>
        <tissue evidence="4">Leaves</tissue>
    </source>
</reference>
<proteinExistence type="predicted"/>
<dbReference type="PANTHER" id="PTHR35046:SF21">
    <property type="entry name" value="RETROTRANSPOSON GAG DOMAIN-CONTAINING PROTEIN-RELATED"/>
    <property type="match status" value="1"/>
</dbReference>
<dbReference type="Pfam" id="PF03732">
    <property type="entry name" value="Retrotrans_gag"/>
    <property type="match status" value="1"/>
</dbReference>
<accession>A0ABQ7VLP9</accession>
<organism evidence="4 5">
    <name type="scientific">Solanum tuberosum</name>
    <name type="common">Potato</name>
    <dbReference type="NCBI Taxonomy" id="4113"/>
    <lineage>
        <taxon>Eukaryota</taxon>
        <taxon>Viridiplantae</taxon>
        <taxon>Streptophyta</taxon>
        <taxon>Embryophyta</taxon>
        <taxon>Tracheophyta</taxon>
        <taxon>Spermatophyta</taxon>
        <taxon>Magnoliopsida</taxon>
        <taxon>eudicotyledons</taxon>
        <taxon>Gunneridae</taxon>
        <taxon>Pentapetalae</taxon>
        <taxon>asterids</taxon>
        <taxon>lamiids</taxon>
        <taxon>Solanales</taxon>
        <taxon>Solanaceae</taxon>
        <taxon>Solanoideae</taxon>
        <taxon>Solaneae</taxon>
        <taxon>Solanum</taxon>
    </lineage>
</organism>
<dbReference type="Gene3D" id="3.10.10.10">
    <property type="entry name" value="HIV Type 1 Reverse Transcriptase, subunit A, domain 1"/>
    <property type="match status" value="1"/>
</dbReference>
<dbReference type="InterPro" id="IPR005162">
    <property type="entry name" value="Retrotrans_gag_dom"/>
</dbReference>
<evidence type="ECO:0000259" key="3">
    <source>
        <dbReference type="Pfam" id="PF24626"/>
    </source>
</evidence>
<dbReference type="InterPro" id="IPR043502">
    <property type="entry name" value="DNA/RNA_pol_sf"/>
</dbReference>
<feature type="compositionally biased region" description="Basic and acidic residues" evidence="1">
    <location>
        <begin position="315"/>
        <end position="328"/>
    </location>
</feature>
<feature type="compositionally biased region" description="Polar residues" evidence="1">
    <location>
        <begin position="289"/>
        <end position="308"/>
    </location>
</feature>
<evidence type="ECO:0008006" key="6">
    <source>
        <dbReference type="Google" id="ProtNLM"/>
    </source>
</evidence>
<protein>
    <recommendedName>
        <fullName evidence="6">Retrotransposon gag domain-containing protein</fullName>
    </recommendedName>
</protein>
<dbReference type="InterPro" id="IPR056924">
    <property type="entry name" value="SH3_Tf2-1"/>
</dbReference>
<evidence type="ECO:0000259" key="2">
    <source>
        <dbReference type="Pfam" id="PF03732"/>
    </source>
</evidence>
<evidence type="ECO:0000313" key="4">
    <source>
        <dbReference type="EMBL" id="KAH0768961.1"/>
    </source>
</evidence>
<feature type="domain" description="Retrotransposon gag" evidence="2">
    <location>
        <begin position="156"/>
        <end position="255"/>
    </location>
</feature>
<sequence>MSNSGGDEERACLEAEVKGRNYFTLQAMHQQFERWTLQFQEMRDMIIEQNDTIAAIRRENDVVPPNNVRPQVRRNVPHIPFVNPEYDNDDFDVEFNLERRDRRGQRGRVEDDNINSIKMKMPSFKGTRDPDLYLDWERRVEAIFDCHNYSEGKKVKLVVVEFFDYAASWWKKLARDRLQEGLPPIATWAEMKRVMRKRFIQSYFQRDLQSHLQYLKQGCMSVDEYFKSMDMAMIQANCMEEEEATIARFLNGLNTEITNVVEIQQYVTLDELVDLSVKVEKQIEKKQQNNSWRSRPNTISKKPWSTQEVKAPSKPQEDRGKGKVEEGGKTFNPKSSKPSSSIQCHKCHGSEGEEEEGEGVSEEDDLELPNDGIIGVVKRIMTINLGSVNEGQRENLFHTRCGIKGKTYSMSIDGGSCVNVFQCKHVMFYLADLGSMIGILLIMGERIGIVFCIMNFEDVFLDDTPKGLTPLRGIEHQIDFVPGSQLPNRPAYRSNPEETKELQRQVEELLEKGFVRESMSPFSVPVLLVPIKDGTWRMCVYCRAINKITKADMMKKIHAQTRLAIEKKNKKVALRRNKGRKYVVFKPGDLVWVYMRKERFPSKRKTKLDPRGSGPYKVLERIGDNACKHDLRGEFQVSATFNVSDLSHFDADLNSRTNSLQKEGNDSIQGSSTPLKVKDEALETPRRPITRSQTKEFNDKLNGLQSLIQRFLIGEEELKPKMRNFKVQFRANKVKKSPRISHNKSCFLPKF</sequence>
<dbReference type="EMBL" id="JAIVGD010000011">
    <property type="protein sequence ID" value="KAH0768961.1"/>
    <property type="molecule type" value="Genomic_DNA"/>
</dbReference>
<dbReference type="PANTHER" id="PTHR35046">
    <property type="entry name" value="ZINC KNUCKLE (CCHC-TYPE) FAMILY PROTEIN"/>
    <property type="match status" value="1"/>
</dbReference>
<feature type="region of interest" description="Disordered" evidence="1">
    <location>
        <begin position="284"/>
        <end position="366"/>
    </location>
</feature>
<name>A0ABQ7VLP9_SOLTU</name>
<evidence type="ECO:0000313" key="5">
    <source>
        <dbReference type="Proteomes" id="UP000826656"/>
    </source>
</evidence>